<reference evidence="3" key="1">
    <citation type="submission" date="2016-10" db="EMBL/GenBank/DDBJ databases">
        <authorList>
            <person name="Varghese N."/>
            <person name="Submissions S."/>
        </authorList>
    </citation>
    <scope>NUCLEOTIDE SEQUENCE [LARGE SCALE GENOMIC DNA]</scope>
    <source>
        <strain evidence="3">NRRL B-59562</strain>
    </source>
</reference>
<dbReference type="EMBL" id="FNNU01000001">
    <property type="protein sequence ID" value="SDW39284.1"/>
    <property type="molecule type" value="Genomic_DNA"/>
</dbReference>
<dbReference type="InterPro" id="IPR007899">
    <property type="entry name" value="CHAD_dom"/>
</dbReference>
<evidence type="ECO:0000313" key="2">
    <source>
        <dbReference type="EMBL" id="SDW39284.1"/>
    </source>
</evidence>
<feature type="domain" description="CHAD" evidence="1">
    <location>
        <begin position="26"/>
        <end position="316"/>
    </location>
</feature>
<accession>A0A1H2T7S0</accession>
<dbReference type="PROSITE" id="PS51708">
    <property type="entry name" value="CHAD"/>
    <property type="match status" value="1"/>
</dbReference>
<organism evidence="2 3">
    <name type="scientific">Pseudomonas kuykendallii</name>
    <dbReference type="NCBI Taxonomy" id="1007099"/>
    <lineage>
        <taxon>Bacteria</taxon>
        <taxon>Pseudomonadati</taxon>
        <taxon>Pseudomonadota</taxon>
        <taxon>Gammaproteobacteria</taxon>
        <taxon>Pseudomonadales</taxon>
        <taxon>Pseudomonadaceae</taxon>
        <taxon>Pseudomonas</taxon>
    </lineage>
</organism>
<dbReference type="AlphaFoldDB" id="A0A1H2T7S0"/>
<dbReference type="InterPro" id="IPR038186">
    <property type="entry name" value="CHAD_dom_sf"/>
</dbReference>
<keyword evidence="3" id="KW-1185">Reference proteome</keyword>
<sequence length="325" mass="36583">MKIAVAGYRLSRRADTLAAQRTTGENMSFRIHARRHAADEVRRVAKERIAEAVAALDSGTPTGVHDARKRLKEIRALLRLVHKPLGKKLFTRHNRQFRDIGQQLSSLRDAAAMVECWDALVAEDPQRFSSAAMKRARARLQARVADIAPDQPQAHAELLASLGAASEAVADWPLRAQGFALFKAGVLRTCQEGRRAMKAVQQKRSDELLHEWRKRVKDHWYQTRLLRDAWPHLLKARQKSLETLAGYLGDDHDLALLQQLLDEQPALFGASNTRKSITLAVEARRLRLFEDALALGARLYAEKPENLAELWSAYWKIASKAAKSG</sequence>
<dbReference type="SMART" id="SM00880">
    <property type="entry name" value="CHAD"/>
    <property type="match status" value="1"/>
</dbReference>
<gene>
    <name evidence="2" type="ORF">SAMN05216287_0886</name>
</gene>
<name>A0A1H2T7S0_9PSED</name>
<dbReference type="PANTHER" id="PTHR39339:SF1">
    <property type="entry name" value="CHAD DOMAIN-CONTAINING PROTEIN"/>
    <property type="match status" value="1"/>
</dbReference>
<proteinExistence type="predicted"/>
<dbReference type="Proteomes" id="UP000243778">
    <property type="component" value="Unassembled WGS sequence"/>
</dbReference>
<evidence type="ECO:0000313" key="3">
    <source>
        <dbReference type="Proteomes" id="UP000243778"/>
    </source>
</evidence>
<dbReference type="Gene3D" id="1.40.20.10">
    <property type="entry name" value="CHAD domain"/>
    <property type="match status" value="1"/>
</dbReference>
<evidence type="ECO:0000259" key="1">
    <source>
        <dbReference type="PROSITE" id="PS51708"/>
    </source>
</evidence>
<dbReference type="STRING" id="1007099.SAMN05216287_0886"/>
<dbReference type="Pfam" id="PF05235">
    <property type="entry name" value="CHAD"/>
    <property type="match status" value="1"/>
</dbReference>
<dbReference type="PANTHER" id="PTHR39339">
    <property type="entry name" value="SLR1444 PROTEIN"/>
    <property type="match status" value="1"/>
</dbReference>
<protein>
    <submittedName>
        <fullName evidence="2">CHAD domain-containing protein</fullName>
    </submittedName>
</protein>